<dbReference type="SUPFAM" id="SSF49313">
    <property type="entry name" value="Cadherin-like"/>
    <property type="match status" value="1"/>
</dbReference>
<dbReference type="SMART" id="SM00181">
    <property type="entry name" value="EGF"/>
    <property type="match status" value="5"/>
</dbReference>
<evidence type="ECO:0000256" key="6">
    <source>
        <dbReference type="ARBA" id="ARBA00022837"/>
    </source>
</evidence>
<evidence type="ECO:0000256" key="3">
    <source>
        <dbReference type="ARBA" id="ARBA00022614"/>
    </source>
</evidence>
<dbReference type="InterPro" id="IPR003367">
    <property type="entry name" value="Thrombospondin_3-like_rpt"/>
</dbReference>
<feature type="domain" description="TSP C-terminal" evidence="16">
    <location>
        <begin position="2372"/>
        <end position="2585"/>
    </location>
</feature>
<dbReference type="GeneID" id="136805634"/>
<dbReference type="InterPro" id="IPR018097">
    <property type="entry name" value="EGF_Ca-bd_CS"/>
</dbReference>
<dbReference type="GO" id="GO:0005509">
    <property type="term" value="F:calcium ion binding"/>
    <property type="evidence" value="ECO:0007669"/>
    <property type="project" value="UniProtKB-UniRule"/>
</dbReference>
<evidence type="ECO:0000256" key="9">
    <source>
        <dbReference type="ARBA" id="ARBA00023180"/>
    </source>
</evidence>
<dbReference type="PROSITE" id="PS01186">
    <property type="entry name" value="EGF_2"/>
    <property type="match status" value="1"/>
</dbReference>
<dbReference type="GO" id="GO:0016020">
    <property type="term" value="C:membrane"/>
    <property type="evidence" value="ECO:0007669"/>
    <property type="project" value="InterPro"/>
</dbReference>
<evidence type="ECO:0000256" key="11">
    <source>
        <dbReference type="PROSITE-ProRule" id="PRU00076"/>
    </source>
</evidence>
<dbReference type="InterPro" id="IPR001611">
    <property type="entry name" value="Leu-rich_rpt"/>
</dbReference>
<evidence type="ECO:0000256" key="4">
    <source>
        <dbReference type="ARBA" id="ARBA00022729"/>
    </source>
</evidence>
<dbReference type="SUPFAM" id="SSF49899">
    <property type="entry name" value="Concanavalin A-like lectins/glucanases"/>
    <property type="match status" value="2"/>
</dbReference>
<protein>
    <submittedName>
        <fullName evidence="17">Uncharacterized protein</fullName>
    </submittedName>
</protein>
<keyword evidence="6 10" id="KW-0106">Calcium</keyword>
<dbReference type="PROSITE" id="PS51450">
    <property type="entry name" value="LRR"/>
    <property type="match status" value="4"/>
</dbReference>
<dbReference type="PRINTS" id="PR00205">
    <property type="entry name" value="CADHERIN"/>
</dbReference>
<dbReference type="InterPro" id="IPR002126">
    <property type="entry name" value="Cadherin-like_dom"/>
</dbReference>
<dbReference type="InterPro" id="IPR001881">
    <property type="entry name" value="EGF-like_Ca-bd_dom"/>
</dbReference>
<dbReference type="Pfam" id="PF05735">
    <property type="entry name" value="TSP_C"/>
    <property type="match status" value="1"/>
</dbReference>
<evidence type="ECO:0000256" key="2">
    <source>
        <dbReference type="ARBA" id="ARBA00022536"/>
    </source>
</evidence>
<feature type="domain" description="Cadherin" evidence="15">
    <location>
        <begin position="1530"/>
        <end position="1638"/>
    </location>
</feature>
<dbReference type="SMART" id="SM00112">
    <property type="entry name" value="CA"/>
    <property type="match status" value="1"/>
</dbReference>
<dbReference type="InterPro" id="IPR003591">
    <property type="entry name" value="Leu-rich_rpt_typical-subtyp"/>
</dbReference>
<dbReference type="SMART" id="SM01411">
    <property type="entry name" value="Ephrin_rec_like"/>
    <property type="match status" value="1"/>
</dbReference>
<evidence type="ECO:0000256" key="10">
    <source>
        <dbReference type="PROSITE-ProRule" id="PRU00043"/>
    </source>
</evidence>
<dbReference type="Gene3D" id="4.10.1080.10">
    <property type="entry name" value="TSP type-3 repeat"/>
    <property type="match status" value="3"/>
</dbReference>
<sequence length="2813" mass="316483">MEIKWELTLLLLFAIKGISGWWGQIYWSQRYGRYGINYRNWRGFWNDESSYPGYKRDSESKTITSGCIVDEVTKTLDCSRSTRIEIDVVKQTTFTYIPENAFDARVKEIRISNEELKTIHPKAFHNLVNLENLKIVSTKLNHIPDVSRCSKLKNLDLFDNAIEVYRHNVTNLPSSLEEVILISNKIYKFPVRYFNLPKLRYMGLALNVMEHFPGDAFGNVQALEYLGVDDNKIDSISRRELEPLMNSPSFRHLNISNNRINYIAPKALKVLKNLVVLELHNNLIVNLPKYALWRIPKLVHIDIDHNKIAVLTSNFITDCPELRNLYLHSQVDKMRSVYFDSLRNLTKLTQVYLGSNALAQFPHPVFSEEVFPSLSSLYLDNNQIPSLSDYSKDEFPPSAQVHYLTKKDTFKPFKNLPVLTTLDVKSNSIMEIKKTDLEYARSLQVLFIQGNVLPEGSIHEDAFVKATSLVTLDLSSQRGTPRIQYIPKALQKHTMPNLGTLLLYDNKITFILKGAFIKIPKLEYLSLSANQIVAIDDDAFPNSLSTLLLSSNKFAFTNYKPFFGLTKLESLNLQGNKIKVIPDVGLHGLERIKNLKLSANKIGRLKKIHFKDIKIMTELDFDSNDIAFIEDGTFAENRPSKVINYMLFRVNRVTQLPKTDFWNMHINILSFQFNRITKLHKGDFNNTKVDDKVVLFQNRIERIESYAVVNLNAVNFQIGGQQGNNPLQIIQQYAFVDVRVGNELDLSYHSVTTLESYSFNIKGIQGTLYVNNGQLKAIETFAFNLGRTNGVINLSKNKIETIARKIFVDGTTFRDLNLYGNKLRSIDDYAFLGSSMTGLLDFYQNELTIFPASAIKIYTSMKHLKMSSNRIEAIPAGSLDTLTNLQIFEMWQTDLKKIPNNLFINNAKLQTIKLEDNKITTLEDDYLKMKGNSDLKELRIDQNPITHVPKFNQSYLRLEKFWAKNVQTVSPELFGSNMPALRYFSLDTTRLECECFWYDTILGYLSRSNEYVEKTIQCQSPPPLRGFSAFRDASAIRGRKHQFICIPSNIVVSAPADYTIQLNYDYPARLYPEENVNLATDKLYFDATCKLENKDVFLTASVLNQKQITITGNDRVLAGRNYWCHMTMTYNRNNQGNVTSARSQSILITTLERKSKATSCSRGDAYECQTLESHITCVTNAGCDIDASNALRKSSCDQSGCCLHCFKSCIKCNNTVVDTQTIDITYYDFSRDDPDFAKSRYTPDIARPKFMASPYETWLANPAIEDPLLDSFSGWFQSITGRNKVVKSTITLSSEGKSDTVNNKDLFTFWDNDFWAVNGRGFTAEGQKDCKGLELINFGFTSAIRSGFIFGGGEHMQFAGGEDLWVYINKQLVVSIVIPQGYDGKQVICKTLHLQNTTTSGLLIPHVGIVDQNTRTCINTRPLMEEAVTINLKENIMYSLDIFHVERFRCTSEFLLATSGVVFAGTEQQKDIVDYIFEPPEDLHLKAIVGEFLVSDLYNSNSPYTVTVETGNSEDRYDIVRNSTQAHHDSATKPEATIYKNFTLNGEVIIVCPNNTNASANNNFEHTITSPQAFPNIDTKYALLLLKQPLDYETTSRYQLNLKVEDHGGRLGYITILILVVDKSDNCPIIRDNVFPHFTPLPPLQQNPLLTIVATDADSGLNGKISYVSQLISKIPTLKHTPFDNNGKTVWENKTVEWTIHVNLYAIDNGSPKRGDFFSISMSYAPSCDKTGRIVVNETSGQVFFAAPGMTTNDTSKFRYGEDQCYECTAGYFCPGNGQELNCVQNEETKHYFSYGFASSCSPCPEGWLCHNGILRKCAENTYVKCNTTWCPQSCFECQPGYYCYEGIRQSCRPGTFSKGKGPCQLCAPGSFSNSSNSIQCTCCPSGYGSTYEKTSCEPCQFKEFSTGECTMCKTCVPPGSCGCDRNPCYRSVSCFNTGESGASFQCGKCPNGYSGDGTSCQDVDECTNNNVCYNSACINMSPGFKCAGCPPGFTGNAPHGVGGEVVHERQFCRDINECENPELHSCDPNAECINTLGSYRCGKCKPGYVGDGYLGCKSGDYCATGQHNCHINATCIPLGSRKFTCVCKEGYAGNGQICGLDHDYDGVTSFGAACIENSCKLDRCAYVPNSGQEDNDQDTLGDVCDNDDDDDNIPDKEDNCPFTRSRRAETDSDSDGVQDTCDNCVSVKNGEQTDVDGDGVGDACDDDADNDGVTTSSDNCKFHVNTDQKDTDGDGVGDVCDNCPKHSNNNQLDDDESGFGNVCEGTRKDSDGDGIPNDYDNCPHIANAEQTDTDQDGTGDVCDNDKDGDNIADVDDNCVYVPNPDQRHTINYDMDARPVGLACVDDYDGDKVPDADDHCPFNSNLHMLTFKENQQVDLAKDDVSQADQPKARWRVNSNGRDVEQLQATNRPSLLLGKQSYSDVEYSGVLHVNTDVGDDYAGVVFGYQNNKRFYVMMWRNENKNYGNTSYLAGTRGIQIKRVNSNGGELGSALWFSSDTWNKVDLLWQDPRMEGWKHRESYIFKIQFQASLSRMRFKLQKGEEVISDSGYIHDELITGGRLGVYTHGQGDVIFSRLTAKCIPRSNMALSLNGNDSYVILPDLQQLQIEFSLMVKFWIKLPANYERTKQPIICTQGSSLCIYLNDRKMRVDLSGKTVVGGEVAGDSWQHFTIRYDGQGDCKLPTECNPEKQLTIFQNNIKTKTETIGSVAYNYKEELYIGTDKQNYMKGFIDELSFWWVTEEDSRVTAATKMAALSWPLHQHLVTAYYNMNQLSNANNTLQDQSEFSNHAKYFKTKLVESTSDYDRFRLTYPSR</sequence>
<dbReference type="FunFam" id="4.10.1080.10:FF:000001">
    <property type="entry name" value="Thrombospondin 3"/>
    <property type="match status" value="2"/>
</dbReference>
<dbReference type="InterPro" id="IPR000742">
    <property type="entry name" value="EGF"/>
</dbReference>
<dbReference type="InterPro" id="IPR049883">
    <property type="entry name" value="NOTCH1_EGF-like"/>
</dbReference>
<dbReference type="InterPro" id="IPR024731">
    <property type="entry name" value="NELL2-like_EGF"/>
</dbReference>
<reference evidence="17" key="1">
    <citation type="submission" date="2021-01" db="UniProtKB">
        <authorList>
            <consortium name="EnsemblMetazoa"/>
        </authorList>
    </citation>
    <scope>IDENTIFICATION</scope>
</reference>
<feature type="repeat" description="TSP type-3" evidence="12">
    <location>
        <begin position="2292"/>
        <end position="2327"/>
    </location>
</feature>
<dbReference type="Pfam" id="PF13306">
    <property type="entry name" value="LRR_5"/>
    <property type="match status" value="2"/>
</dbReference>
<dbReference type="Pfam" id="PF07645">
    <property type="entry name" value="EGF_CA"/>
    <property type="match status" value="2"/>
</dbReference>
<dbReference type="GO" id="GO:0005576">
    <property type="term" value="C:extracellular region"/>
    <property type="evidence" value="ECO:0007669"/>
    <property type="project" value="InterPro"/>
</dbReference>
<dbReference type="EnsemblMetazoa" id="CLYHEMT014875.1">
    <property type="protein sequence ID" value="CLYHEMP014875.1"/>
    <property type="gene ID" value="CLYHEMG014875"/>
</dbReference>
<dbReference type="RefSeq" id="XP_066918311.1">
    <property type="nucleotide sequence ID" value="XM_067062210.1"/>
</dbReference>
<comment type="similarity">
    <text evidence="1">Belongs to the thrombospondin family.</text>
</comment>
<accession>A0A7M5WYA7</accession>
<keyword evidence="4" id="KW-0732">Signal</keyword>
<evidence type="ECO:0000259" key="15">
    <source>
        <dbReference type="PROSITE" id="PS50268"/>
    </source>
</evidence>
<evidence type="ECO:0000259" key="14">
    <source>
        <dbReference type="PROSITE" id="PS50026"/>
    </source>
</evidence>
<dbReference type="InterPro" id="IPR032675">
    <property type="entry name" value="LRR_dom_sf"/>
</dbReference>
<evidence type="ECO:0000256" key="8">
    <source>
        <dbReference type="ARBA" id="ARBA00023157"/>
    </source>
</evidence>
<dbReference type="PROSITE" id="PS51234">
    <property type="entry name" value="TSP3"/>
    <property type="match status" value="2"/>
</dbReference>
<dbReference type="Gene3D" id="3.80.10.10">
    <property type="entry name" value="Ribonuclease Inhibitor"/>
    <property type="match status" value="5"/>
</dbReference>
<dbReference type="InterPro" id="IPR013320">
    <property type="entry name" value="ConA-like_dom_sf"/>
</dbReference>
<dbReference type="Gene3D" id="2.60.40.60">
    <property type="entry name" value="Cadherins"/>
    <property type="match status" value="1"/>
</dbReference>
<proteinExistence type="inferred from homology"/>
<dbReference type="Gene3D" id="2.60.120.200">
    <property type="match status" value="1"/>
</dbReference>
<dbReference type="Pfam" id="PF02412">
    <property type="entry name" value="TSP_3"/>
    <property type="match status" value="5"/>
</dbReference>
<dbReference type="FunFam" id="2.10.25.10:FF:000027">
    <property type="entry name" value="Thrombospondin 3"/>
    <property type="match status" value="1"/>
</dbReference>
<keyword evidence="3" id="KW-0433">Leucine-rich repeat</keyword>
<dbReference type="InterPro" id="IPR017897">
    <property type="entry name" value="Thrombospondin_3_rpt"/>
</dbReference>
<evidence type="ECO:0000259" key="16">
    <source>
        <dbReference type="PROSITE" id="PS51236"/>
    </source>
</evidence>
<keyword evidence="2 11" id="KW-0245">EGF-like domain</keyword>
<dbReference type="InterPro" id="IPR028974">
    <property type="entry name" value="TSP_type-3_rpt"/>
</dbReference>
<keyword evidence="5" id="KW-0677">Repeat</keyword>
<keyword evidence="8" id="KW-1015">Disulfide bond</keyword>
<dbReference type="PROSITE" id="PS51236">
    <property type="entry name" value="TSP_CTER"/>
    <property type="match status" value="1"/>
</dbReference>
<dbReference type="SUPFAM" id="SSF103647">
    <property type="entry name" value="TSP type-3 repeat"/>
    <property type="match status" value="3"/>
</dbReference>
<dbReference type="GO" id="GO:0007156">
    <property type="term" value="P:homophilic cell adhesion via plasma membrane adhesion molecules"/>
    <property type="evidence" value="ECO:0007669"/>
    <property type="project" value="InterPro"/>
</dbReference>
<dbReference type="SUPFAM" id="SSF57196">
    <property type="entry name" value="EGF/Laminin"/>
    <property type="match status" value="1"/>
</dbReference>
<dbReference type="OrthoDB" id="14563at2759"/>
<dbReference type="PROSITE" id="PS01187">
    <property type="entry name" value="EGF_CA"/>
    <property type="match status" value="1"/>
</dbReference>
<dbReference type="SUPFAM" id="SSF52047">
    <property type="entry name" value="RNI-like"/>
    <property type="match status" value="1"/>
</dbReference>
<evidence type="ECO:0000256" key="7">
    <source>
        <dbReference type="ARBA" id="ARBA00022889"/>
    </source>
</evidence>
<dbReference type="PROSITE" id="PS50268">
    <property type="entry name" value="CADHERIN_2"/>
    <property type="match status" value="1"/>
</dbReference>
<dbReference type="PANTHER" id="PTHR10199:SF110">
    <property type="entry name" value="TSP C-TERMINAL DOMAIN-CONTAINING PROTEIN"/>
    <property type="match status" value="1"/>
</dbReference>
<comment type="caution">
    <text evidence="11">Lacks conserved residue(s) required for the propagation of feature annotation.</text>
</comment>
<dbReference type="SMART" id="SM00365">
    <property type="entry name" value="LRR_SD22"/>
    <property type="match status" value="7"/>
</dbReference>
<dbReference type="Pfam" id="PF13855">
    <property type="entry name" value="LRR_8"/>
    <property type="match status" value="3"/>
</dbReference>
<dbReference type="CDD" id="cd00185">
    <property type="entry name" value="TNFRSF"/>
    <property type="match status" value="1"/>
</dbReference>
<dbReference type="CDD" id="cd00054">
    <property type="entry name" value="EGF_CA"/>
    <property type="match status" value="2"/>
</dbReference>
<dbReference type="InterPro" id="IPR008859">
    <property type="entry name" value="Thrombospondin_C"/>
</dbReference>
<dbReference type="SMART" id="SM00369">
    <property type="entry name" value="LRR_TYP"/>
    <property type="match status" value="16"/>
</dbReference>
<evidence type="ECO:0000256" key="12">
    <source>
        <dbReference type="PROSITE-ProRule" id="PRU00634"/>
    </source>
</evidence>
<dbReference type="SMART" id="SM00179">
    <property type="entry name" value="EGF_CA"/>
    <property type="match status" value="4"/>
</dbReference>
<dbReference type="InterPro" id="IPR026906">
    <property type="entry name" value="LRR_5"/>
</dbReference>
<dbReference type="FunFam" id="2.10.25.10:FF:000038">
    <property type="entry name" value="Fibrillin 2"/>
    <property type="match status" value="1"/>
</dbReference>
<keyword evidence="9" id="KW-0325">Glycoprotein</keyword>
<dbReference type="Pfam" id="PF12947">
    <property type="entry name" value="EGF_3"/>
    <property type="match status" value="1"/>
</dbReference>
<evidence type="ECO:0000313" key="18">
    <source>
        <dbReference type="Proteomes" id="UP000594262"/>
    </source>
</evidence>
<evidence type="ECO:0000256" key="13">
    <source>
        <dbReference type="SAM" id="MobiDB-lite"/>
    </source>
</evidence>
<dbReference type="PROSITE" id="PS50026">
    <property type="entry name" value="EGF_3"/>
    <property type="match status" value="2"/>
</dbReference>
<dbReference type="InterPro" id="IPR015919">
    <property type="entry name" value="Cadherin-like_sf"/>
</dbReference>
<dbReference type="Gene3D" id="2.10.25.10">
    <property type="entry name" value="Laminin"/>
    <property type="match status" value="3"/>
</dbReference>
<dbReference type="Proteomes" id="UP000594262">
    <property type="component" value="Unplaced"/>
</dbReference>
<name>A0A7M5WYA7_9CNID</name>
<evidence type="ECO:0000256" key="1">
    <source>
        <dbReference type="ARBA" id="ARBA00009456"/>
    </source>
</evidence>
<evidence type="ECO:0000313" key="17">
    <source>
        <dbReference type="EnsemblMetazoa" id="CLYHEMP014875.1"/>
    </source>
</evidence>
<dbReference type="RefSeq" id="XP_066918312.1">
    <property type="nucleotide sequence ID" value="XM_067062211.1"/>
</dbReference>
<evidence type="ECO:0000256" key="5">
    <source>
        <dbReference type="ARBA" id="ARBA00022737"/>
    </source>
</evidence>
<keyword evidence="18" id="KW-1185">Reference proteome</keyword>
<dbReference type="CDD" id="cd11304">
    <property type="entry name" value="Cadherin_repeat"/>
    <property type="match status" value="1"/>
</dbReference>
<feature type="region of interest" description="Disordered" evidence="13">
    <location>
        <begin position="2133"/>
        <end position="2177"/>
    </location>
</feature>
<dbReference type="SUPFAM" id="SSF52058">
    <property type="entry name" value="L domain-like"/>
    <property type="match status" value="2"/>
</dbReference>
<feature type="compositionally biased region" description="Acidic residues" evidence="13">
    <location>
        <begin position="2134"/>
        <end position="2153"/>
    </location>
</feature>
<feature type="domain" description="EGF-like" evidence="14">
    <location>
        <begin position="2059"/>
        <end position="2100"/>
    </location>
</feature>
<feature type="domain" description="EGF-like" evidence="14">
    <location>
        <begin position="2015"/>
        <end position="2058"/>
    </location>
</feature>
<organism evidence="17 18">
    <name type="scientific">Clytia hemisphaerica</name>
    <dbReference type="NCBI Taxonomy" id="252671"/>
    <lineage>
        <taxon>Eukaryota</taxon>
        <taxon>Metazoa</taxon>
        <taxon>Cnidaria</taxon>
        <taxon>Hydrozoa</taxon>
        <taxon>Hydroidolina</taxon>
        <taxon>Leptothecata</taxon>
        <taxon>Obeliida</taxon>
        <taxon>Clytiidae</taxon>
        <taxon>Clytia</taxon>
    </lineage>
</organism>
<keyword evidence="7" id="KW-0130">Cell adhesion</keyword>
<dbReference type="PANTHER" id="PTHR10199">
    <property type="entry name" value="THROMBOSPONDIN"/>
    <property type="match status" value="1"/>
</dbReference>
<feature type="repeat" description="TSP type-3" evidence="12">
    <location>
        <begin position="2194"/>
        <end position="2229"/>
    </location>
</feature>